<dbReference type="AlphaFoldDB" id="A0A4V1CWP5"/>
<keyword evidence="2" id="KW-0413">Isomerase</keyword>
<accession>A0A4V1CWP5</accession>
<keyword evidence="2" id="KW-0670">Pyruvate</keyword>
<protein>
    <submittedName>
        <fullName evidence="2">Maleylpyruvate isomerase family mycothiol-dependent enzyme</fullName>
    </submittedName>
</protein>
<dbReference type="OrthoDB" id="5185819at2"/>
<evidence type="ECO:0000313" key="2">
    <source>
        <dbReference type="EMBL" id="QCC77987.1"/>
    </source>
</evidence>
<organism evidence="2 3">
    <name type="scientific">Nocardioides daphniae</name>
    <dbReference type="NCBI Taxonomy" id="402297"/>
    <lineage>
        <taxon>Bacteria</taxon>
        <taxon>Bacillati</taxon>
        <taxon>Actinomycetota</taxon>
        <taxon>Actinomycetes</taxon>
        <taxon>Propionibacteriales</taxon>
        <taxon>Nocardioidaceae</taxon>
        <taxon>Nocardioides</taxon>
    </lineage>
</organism>
<name>A0A4V1CWP5_9ACTN</name>
<reference evidence="1" key="2">
    <citation type="journal article" date="2014" name="Int. J. Syst. Evol. Microbiol.">
        <title>Complete genome of a new Firmicutes species belonging to the dominant human colonic microbiota ('Ruminococcus bicirculans') reveals two chromosomes and a selective capacity to utilize plant glucans.</title>
        <authorList>
            <consortium name="NISC Comparative Sequencing Program"/>
            <person name="Wegmann U."/>
            <person name="Louis P."/>
            <person name="Goesmann A."/>
            <person name="Henrissat B."/>
            <person name="Duncan S.H."/>
            <person name="Flint H.J."/>
        </authorList>
    </citation>
    <scope>NUCLEOTIDE SEQUENCE</scope>
    <source>
        <strain evidence="1">CCM 7403</strain>
    </source>
</reference>
<keyword evidence="4" id="KW-1185">Reference proteome</keyword>
<dbReference type="EMBL" id="CP038462">
    <property type="protein sequence ID" value="QCC77987.1"/>
    <property type="molecule type" value="Genomic_DNA"/>
</dbReference>
<reference evidence="2 3" key="1">
    <citation type="journal article" date="2008" name="Int. J. Syst. Evol. Microbiol.">
        <title>Nocardioides daphniae sp. nov., isolated from Daphnia cucullata (Crustacea: Cladocera).</title>
        <authorList>
            <person name="Toth E.M."/>
            <person name="Keki Z."/>
            <person name="Homonnay Z.G."/>
            <person name="Borsodi A.K."/>
            <person name="Marialigeti K."/>
            <person name="Schumann P."/>
        </authorList>
    </citation>
    <scope>NUCLEOTIDE SEQUENCE [LARGE SCALE GENOMIC DNA]</scope>
    <source>
        <strain evidence="2 3">JCM 16608</strain>
    </source>
</reference>
<reference evidence="1" key="5">
    <citation type="submission" date="2024-05" db="EMBL/GenBank/DDBJ databases">
        <authorList>
            <person name="Sun Q."/>
            <person name="Sedlacek I."/>
        </authorList>
    </citation>
    <scope>NUCLEOTIDE SEQUENCE</scope>
    <source>
        <strain evidence="1">CCM 7403</strain>
    </source>
</reference>
<dbReference type="Proteomes" id="UP000297025">
    <property type="component" value="Chromosome"/>
</dbReference>
<dbReference type="Proteomes" id="UP000630594">
    <property type="component" value="Unassembled WGS sequence"/>
</dbReference>
<reference evidence="2" key="4">
    <citation type="submission" date="2019-03" db="EMBL/GenBank/DDBJ databases">
        <authorList>
            <person name="Huang Y."/>
        </authorList>
    </citation>
    <scope>NUCLEOTIDE SEQUENCE</scope>
    <source>
        <strain evidence="2">JCM 16608</strain>
    </source>
</reference>
<dbReference type="GO" id="GO:0016853">
    <property type="term" value="F:isomerase activity"/>
    <property type="evidence" value="ECO:0007669"/>
    <property type="project" value="UniProtKB-KW"/>
</dbReference>
<evidence type="ECO:0000313" key="3">
    <source>
        <dbReference type="Proteomes" id="UP000297025"/>
    </source>
</evidence>
<dbReference type="RefSeq" id="WP_135833030.1">
    <property type="nucleotide sequence ID" value="NZ_BMCK01000003.1"/>
</dbReference>
<evidence type="ECO:0000313" key="4">
    <source>
        <dbReference type="Proteomes" id="UP000630594"/>
    </source>
</evidence>
<dbReference type="SUPFAM" id="SSF109854">
    <property type="entry name" value="DinB/YfiT-like putative metalloenzymes"/>
    <property type="match status" value="1"/>
</dbReference>
<dbReference type="EMBL" id="BMCK01000003">
    <property type="protein sequence ID" value="GGD23278.1"/>
    <property type="molecule type" value="Genomic_DNA"/>
</dbReference>
<dbReference type="KEGG" id="ndp:E2C04_13825"/>
<evidence type="ECO:0000313" key="1">
    <source>
        <dbReference type="EMBL" id="GGD23278.1"/>
    </source>
</evidence>
<sequence>MLPTDPAERHRAVAATFTGLVEGAGDWEAPAPVDGWAARDVVDHLTTWFPSFVHAGSPYGWTRRQQASVDPVAAWREQCAAVQLLLDDPAQAESPFMHPQVGAARLDEAVDRFYTADVFMHSWDLARATGQTVDLDADFAADLLAGMRPIEEMLRASGQYGPAVPVAPEAGPVEQLMGFIGRDPS</sequence>
<dbReference type="InterPro" id="IPR034660">
    <property type="entry name" value="DinB/YfiT-like"/>
</dbReference>
<dbReference type="InterPro" id="IPR017517">
    <property type="entry name" value="Maleyloyr_isom"/>
</dbReference>
<dbReference type="NCBIfam" id="TIGR03083">
    <property type="entry name" value="maleylpyruvate isomerase family mycothiol-dependent enzyme"/>
    <property type="match status" value="1"/>
</dbReference>
<proteinExistence type="predicted"/>
<reference evidence="4" key="3">
    <citation type="journal article" date="2019" name="Int. J. Syst. Evol. Microbiol.">
        <title>The Global Catalogue of Microorganisms (GCM) 10K type strain sequencing project: providing services to taxonomists for standard genome sequencing and annotation.</title>
        <authorList>
            <consortium name="The Broad Institute Genomics Platform"/>
            <consortium name="The Broad Institute Genome Sequencing Center for Infectious Disease"/>
            <person name="Wu L."/>
            <person name="Ma J."/>
        </authorList>
    </citation>
    <scope>NUCLEOTIDE SEQUENCE [LARGE SCALE GENOMIC DNA]</scope>
    <source>
        <strain evidence="4">CCM 7403</strain>
    </source>
</reference>
<gene>
    <name evidence="2" type="ORF">E2C04_13825</name>
    <name evidence="1" type="ORF">GCM10007231_22960</name>
</gene>